<reference evidence="1 2" key="1">
    <citation type="journal article" date="2018" name="Sci. Rep.">
        <title>Genomic signatures of local adaptation to the degree of environmental predictability in rotifers.</title>
        <authorList>
            <person name="Franch-Gras L."/>
            <person name="Hahn C."/>
            <person name="Garcia-Roger E.M."/>
            <person name="Carmona M.J."/>
            <person name="Serra M."/>
            <person name="Gomez A."/>
        </authorList>
    </citation>
    <scope>NUCLEOTIDE SEQUENCE [LARGE SCALE GENOMIC DNA]</scope>
    <source>
        <strain evidence="1">HYR1</strain>
    </source>
</reference>
<evidence type="ECO:0000313" key="2">
    <source>
        <dbReference type="Proteomes" id="UP000276133"/>
    </source>
</evidence>
<comment type="caution">
    <text evidence="1">The sequence shown here is derived from an EMBL/GenBank/DDBJ whole genome shotgun (WGS) entry which is preliminary data.</text>
</comment>
<name>A0A3M7PHF0_BRAPC</name>
<accession>A0A3M7PHF0</accession>
<protein>
    <submittedName>
        <fullName evidence="1">Uncharacterized protein</fullName>
    </submittedName>
</protein>
<proteinExistence type="predicted"/>
<gene>
    <name evidence="1" type="ORF">BpHYR1_053619</name>
</gene>
<dbReference type="AlphaFoldDB" id="A0A3M7PHF0"/>
<sequence length="99" mass="11844">MGFELKITQGRYSLVHPLHYRIYFIRNYEFYKNFKTILKLVRHNSNIFWADCMRLKCAADSWLLLYVVQCSKDFSPERNLHGTKIACTERLDFSTGRQS</sequence>
<dbReference type="Proteomes" id="UP000276133">
    <property type="component" value="Unassembled WGS sequence"/>
</dbReference>
<organism evidence="1 2">
    <name type="scientific">Brachionus plicatilis</name>
    <name type="common">Marine rotifer</name>
    <name type="synonym">Brachionus muelleri</name>
    <dbReference type="NCBI Taxonomy" id="10195"/>
    <lineage>
        <taxon>Eukaryota</taxon>
        <taxon>Metazoa</taxon>
        <taxon>Spiralia</taxon>
        <taxon>Gnathifera</taxon>
        <taxon>Rotifera</taxon>
        <taxon>Eurotatoria</taxon>
        <taxon>Monogononta</taxon>
        <taxon>Pseudotrocha</taxon>
        <taxon>Ploima</taxon>
        <taxon>Brachionidae</taxon>
        <taxon>Brachionus</taxon>
    </lineage>
</organism>
<dbReference type="EMBL" id="REGN01010778">
    <property type="protein sequence ID" value="RMZ98448.1"/>
    <property type="molecule type" value="Genomic_DNA"/>
</dbReference>
<keyword evidence="2" id="KW-1185">Reference proteome</keyword>
<evidence type="ECO:0000313" key="1">
    <source>
        <dbReference type="EMBL" id="RMZ98448.1"/>
    </source>
</evidence>